<accession>A0A6I6GM81</accession>
<gene>
    <name evidence="1" type="ORF">GLV81_17120</name>
</gene>
<dbReference type="EMBL" id="CP046566">
    <property type="protein sequence ID" value="QGW29605.1"/>
    <property type="molecule type" value="Genomic_DNA"/>
</dbReference>
<dbReference type="AlphaFoldDB" id="A0A6I6GM81"/>
<protein>
    <submittedName>
        <fullName evidence="1">Uncharacterized protein</fullName>
    </submittedName>
</protein>
<sequence length="150" mass="17018">MLSNRRHIPFSATGSLATKALRLPQLAVLLAMLFVSMQAKAFLGFQQNNALGIVSKKVQPNLQSPNATHVAALFPFQTVPSTIDIEILEEAEIEDELDEYWTQIVSAIFSNKDFYTGAERSRYLHHHAALHNRQTVPYFILYHSWKSYLA</sequence>
<reference evidence="1 2" key="1">
    <citation type="submission" date="2019-11" db="EMBL/GenBank/DDBJ databases">
        <authorList>
            <person name="Im W.T."/>
        </authorList>
    </citation>
    <scope>NUCLEOTIDE SEQUENCE [LARGE SCALE GENOMIC DNA]</scope>
    <source>
        <strain evidence="1 2">SB-02</strain>
    </source>
</reference>
<keyword evidence="2" id="KW-1185">Reference proteome</keyword>
<organism evidence="1 2">
    <name type="scientific">Phnomibacter ginsenosidimutans</name>
    <dbReference type="NCBI Taxonomy" id="2676868"/>
    <lineage>
        <taxon>Bacteria</taxon>
        <taxon>Pseudomonadati</taxon>
        <taxon>Bacteroidota</taxon>
        <taxon>Chitinophagia</taxon>
        <taxon>Chitinophagales</taxon>
        <taxon>Chitinophagaceae</taxon>
        <taxon>Phnomibacter</taxon>
    </lineage>
</organism>
<name>A0A6I6GM81_9BACT</name>
<evidence type="ECO:0000313" key="2">
    <source>
        <dbReference type="Proteomes" id="UP000426027"/>
    </source>
</evidence>
<dbReference type="KEGG" id="fls:GLV81_17120"/>
<dbReference type="RefSeq" id="WP_157479968.1">
    <property type="nucleotide sequence ID" value="NZ_CP046566.1"/>
</dbReference>
<evidence type="ECO:0000313" key="1">
    <source>
        <dbReference type="EMBL" id="QGW29605.1"/>
    </source>
</evidence>
<proteinExistence type="predicted"/>
<dbReference type="Proteomes" id="UP000426027">
    <property type="component" value="Chromosome"/>
</dbReference>